<name>A0A8H4AX63_GIGMA</name>
<accession>A0A8H4AX63</accession>
<reference evidence="1 2" key="1">
    <citation type="journal article" date="2019" name="Environ. Microbiol.">
        <title>At the nexus of three kingdoms: the genome of the mycorrhizal fungus Gigaspora margarita provides insights into plant, endobacterial and fungal interactions.</title>
        <authorList>
            <person name="Venice F."/>
            <person name="Ghignone S."/>
            <person name="Salvioli di Fossalunga A."/>
            <person name="Amselem J."/>
            <person name="Novero M."/>
            <person name="Xianan X."/>
            <person name="Sedzielewska Toro K."/>
            <person name="Morin E."/>
            <person name="Lipzen A."/>
            <person name="Grigoriev I.V."/>
            <person name="Henrissat B."/>
            <person name="Martin F.M."/>
            <person name="Bonfante P."/>
        </authorList>
    </citation>
    <scope>NUCLEOTIDE SEQUENCE [LARGE SCALE GENOMIC DNA]</scope>
    <source>
        <strain evidence="1 2">BEG34</strain>
    </source>
</reference>
<gene>
    <name evidence="1" type="ORF">F8M41_005823</name>
</gene>
<sequence>MAKKSDGSEYTVSSLLSAIRVINRFYNSNISKVKPVDLYDKKVFPNKILIPANNPKIIADYEKYFSKRPVDADPGFYLYPIDTKSAPDYSLIKVWYKKTQLGQLKLKTFMKVLAKKTDIGANDYKVFTITRYQALSGIASYERPKDGVQKFALSNLMNAIDSNIDKMISQNQPSTTLLTKDFIKILNLHDKFIKQILSQVCLLLQQLKKLL</sequence>
<evidence type="ECO:0000313" key="1">
    <source>
        <dbReference type="EMBL" id="KAF0541173.1"/>
    </source>
</evidence>
<keyword evidence="2" id="KW-1185">Reference proteome</keyword>
<comment type="caution">
    <text evidence="1">The sequence shown here is derived from an EMBL/GenBank/DDBJ whole genome shotgun (WGS) entry which is preliminary data.</text>
</comment>
<organism evidence="1 2">
    <name type="scientific">Gigaspora margarita</name>
    <dbReference type="NCBI Taxonomy" id="4874"/>
    <lineage>
        <taxon>Eukaryota</taxon>
        <taxon>Fungi</taxon>
        <taxon>Fungi incertae sedis</taxon>
        <taxon>Mucoromycota</taxon>
        <taxon>Glomeromycotina</taxon>
        <taxon>Glomeromycetes</taxon>
        <taxon>Diversisporales</taxon>
        <taxon>Gigasporaceae</taxon>
        <taxon>Gigaspora</taxon>
    </lineage>
</organism>
<dbReference type="OrthoDB" id="2449280at2759"/>
<protein>
    <submittedName>
        <fullName evidence="1">Zinc finger mym-type protein 2-like</fullName>
    </submittedName>
</protein>
<dbReference type="EMBL" id="WTPW01000157">
    <property type="protein sequence ID" value="KAF0541173.1"/>
    <property type="molecule type" value="Genomic_DNA"/>
</dbReference>
<proteinExistence type="predicted"/>
<dbReference type="AlphaFoldDB" id="A0A8H4AX63"/>
<evidence type="ECO:0000313" key="2">
    <source>
        <dbReference type="Proteomes" id="UP000439903"/>
    </source>
</evidence>
<dbReference type="Proteomes" id="UP000439903">
    <property type="component" value="Unassembled WGS sequence"/>
</dbReference>